<protein>
    <submittedName>
        <fullName evidence="2">Methyltransferase domain-containing protein</fullName>
    </submittedName>
</protein>
<comment type="caution">
    <text evidence="2">The sequence shown here is derived from an EMBL/GenBank/DDBJ whole genome shotgun (WGS) entry which is preliminary data.</text>
</comment>
<dbReference type="InterPro" id="IPR029063">
    <property type="entry name" value="SAM-dependent_MTases_sf"/>
</dbReference>
<dbReference type="AlphaFoldDB" id="A0A6N8E920"/>
<sequence>MTTDPLQPDQSHDPLHAWYRSALGTEVARIECDGVQRLLANTFGYYLIQIGANECFGQALAASRIRHRILLSGAGSAHAFQGPTVIGEPTALPLASDSLDAILLPHVLEYSDQPRVILSEVERVLIPEGRLILLGFNPLSLWGLGGLWPPARGRAPWNGRLRLAAQVEHWLTELGFEIEVCETALFCPPFVSPKGRRCLAVESLGRRFWPLFGGLYTIRAVKRVAPLTPIKPYRTKRRVLLPGGAVRPTTRGTGHV</sequence>
<keyword evidence="2" id="KW-0489">Methyltransferase</keyword>
<keyword evidence="3" id="KW-1185">Reference proteome</keyword>
<evidence type="ECO:0000313" key="2">
    <source>
        <dbReference type="EMBL" id="MTW19828.1"/>
    </source>
</evidence>
<organism evidence="2 3">
    <name type="scientific">Allochromatium palmeri</name>
    <dbReference type="NCBI Taxonomy" id="231048"/>
    <lineage>
        <taxon>Bacteria</taxon>
        <taxon>Pseudomonadati</taxon>
        <taxon>Pseudomonadota</taxon>
        <taxon>Gammaproteobacteria</taxon>
        <taxon>Chromatiales</taxon>
        <taxon>Chromatiaceae</taxon>
        <taxon>Allochromatium</taxon>
    </lineage>
</organism>
<dbReference type="Proteomes" id="UP000434044">
    <property type="component" value="Unassembled WGS sequence"/>
</dbReference>
<gene>
    <name evidence="2" type="ORF">GJ668_01825</name>
</gene>
<name>A0A6N8E920_9GAMM</name>
<accession>A0A6N8E920</accession>
<proteinExistence type="predicted"/>
<dbReference type="SUPFAM" id="SSF53335">
    <property type="entry name" value="S-adenosyl-L-methionine-dependent methyltransferases"/>
    <property type="match status" value="1"/>
</dbReference>
<dbReference type="Gene3D" id="3.40.50.150">
    <property type="entry name" value="Vaccinia Virus protein VP39"/>
    <property type="match status" value="1"/>
</dbReference>
<dbReference type="RefSeq" id="WP_155448410.1">
    <property type="nucleotide sequence ID" value="NZ_WNKT01000002.1"/>
</dbReference>
<evidence type="ECO:0000259" key="1">
    <source>
        <dbReference type="Pfam" id="PF08241"/>
    </source>
</evidence>
<dbReference type="InterPro" id="IPR013216">
    <property type="entry name" value="Methyltransf_11"/>
</dbReference>
<dbReference type="EMBL" id="WNKT01000002">
    <property type="protein sequence ID" value="MTW19828.1"/>
    <property type="molecule type" value="Genomic_DNA"/>
</dbReference>
<dbReference type="Pfam" id="PF08241">
    <property type="entry name" value="Methyltransf_11"/>
    <property type="match status" value="1"/>
</dbReference>
<feature type="domain" description="Methyltransferase type 11" evidence="1">
    <location>
        <begin position="85"/>
        <end position="133"/>
    </location>
</feature>
<dbReference type="GO" id="GO:0008757">
    <property type="term" value="F:S-adenosylmethionine-dependent methyltransferase activity"/>
    <property type="evidence" value="ECO:0007669"/>
    <property type="project" value="InterPro"/>
</dbReference>
<keyword evidence="2" id="KW-0808">Transferase</keyword>
<evidence type="ECO:0000313" key="3">
    <source>
        <dbReference type="Proteomes" id="UP000434044"/>
    </source>
</evidence>
<reference evidence="2 3" key="1">
    <citation type="submission" date="2019-11" db="EMBL/GenBank/DDBJ databases">
        <title>Whole-genome sequence of the anaerobic purple sulfur bacterium Allochromatium palmeri DSM 15591.</title>
        <authorList>
            <person name="Kyndt J.A."/>
            <person name="Meyer T.E."/>
        </authorList>
    </citation>
    <scope>NUCLEOTIDE SEQUENCE [LARGE SCALE GENOMIC DNA]</scope>
    <source>
        <strain evidence="2 3">DSM 15591</strain>
    </source>
</reference>
<dbReference type="OrthoDB" id="6191410at2"/>
<dbReference type="GO" id="GO:0032259">
    <property type="term" value="P:methylation"/>
    <property type="evidence" value="ECO:0007669"/>
    <property type="project" value="UniProtKB-KW"/>
</dbReference>